<feature type="transmembrane region" description="Helical" evidence="21">
    <location>
        <begin position="98"/>
        <end position="119"/>
    </location>
</feature>
<keyword evidence="20 21" id="KW-1208">Phospholipid metabolism</keyword>
<feature type="transmembrane region" description="Helical" evidence="21">
    <location>
        <begin position="33"/>
        <end position="52"/>
    </location>
</feature>
<dbReference type="Proteomes" id="UP000094329">
    <property type="component" value="Unassembled WGS sequence"/>
</dbReference>
<keyword evidence="17 21" id="KW-0443">Lipid metabolism</keyword>
<evidence type="ECO:0000256" key="5">
    <source>
        <dbReference type="ARBA" id="ARBA00017575"/>
    </source>
</evidence>
<evidence type="ECO:0000256" key="9">
    <source>
        <dbReference type="ARBA" id="ARBA00022679"/>
    </source>
</evidence>
<keyword evidence="12 21" id="KW-0547">Nucleotide-binding</keyword>
<evidence type="ECO:0000256" key="13">
    <source>
        <dbReference type="ARBA" id="ARBA00022777"/>
    </source>
</evidence>
<keyword evidence="8 21" id="KW-0997">Cell inner membrane</keyword>
<dbReference type="Gene3D" id="1.10.287.3610">
    <property type="match status" value="1"/>
</dbReference>
<dbReference type="EMBL" id="MDTU01000001">
    <property type="protein sequence ID" value="ODN43007.1"/>
    <property type="molecule type" value="Genomic_DNA"/>
</dbReference>
<evidence type="ECO:0000256" key="15">
    <source>
        <dbReference type="ARBA" id="ARBA00022842"/>
    </source>
</evidence>
<comment type="function">
    <text evidence="21">Catalyzes the ATP-dependent phosphorylation of sn-l,2-diacylglycerol (DAG) to phosphatidic acid. Involved in the recycling of diacylglycerol produced as a by-product during membrane-derived oligosaccharide (MDO) biosynthesis.</text>
</comment>
<evidence type="ECO:0000256" key="1">
    <source>
        <dbReference type="ARBA" id="ARBA00001946"/>
    </source>
</evidence>
<evidence type="ECO:0000256" key="21">
    <source>
        <dbReference type="RuleBase" id="RU363065"/>
    </source>
</evidence>
<keyword evidence="10 21" id="KW-0812">Transmembrane</keyword>
<dbReference type="InterPro" id="IPR033718">
    <property type="entry name" value="DAGK_prok"/>
</dbReference>
<comment type="caution">
    <text evidence="22">The sequence shown here is derived from an EMBL/GenBank/DDBJ whole genome shotgun (WGS) entry which is preliminary data.</text>
</comment>
<dbReference type="Pfam" id="PF01219">
    <property type="entry name" value="DAGK_prokar"/>
    <property type="match status" value="1"/>
</dbReference>
<evidence type="ECO:0000256" key="4">
    <source>
        <dbReference type="ARBA" id="ARBA00012133"/>
    </source>
</evidence>
<dbReference type="PANTHER" id="PTHR34299">
    <property type="entry name" value="DIACYLGLYCEROL KINASE"/>
    <property type="match status" value="1"/>
</dbReference>
<keyword evidence="6" id="KW-1003">Cell membrane</keyword>
<keyword evidence="13 21" id="KW-0418">Kinase</keyword>
<keyword evidence="16 21" id="KW-1133">Transmembrane helix</keyword>
<keyword evidence="14 21" id="KW-0067">ATP-binding</keyword>
<evidence type="ECO:0000256" key="7">
    <source>
        <dbReference type="ARBA" id="ARBA00022516"/>
    </source>
</evidence>
<dbReference type="GO" id="GO:0016301">
    <property type="term" value="F:kinase activity"/>
    <property type="evidence" value="ECO:0007669"/>
    <property type="project" value="UniProtKB-KW"/>
</dbReference>
<keyword evidence="9 21" id="KW-0808">Transferase</keyword>
<reference evidence="22 23" key="1">
    <citation type="submission" date="2016-08" db="EMBL/GenBank/DDBJ databases">
        <title>Draft genome sequence of Candidatus Piscirickettsia litoralis, from seawater.</title>
        <authorList>
            <person name="Wan X."/>
            <person name="Lee A.J."/>
            <person name="Hou S."/>
            <person name="Donachie S.P."/>
        </authorList>
    </citation>
    <scope>NUCLEOTIDE SEQUENCE [LARGE SCALE GENOMIC DNA]</scope>
    <source>
        <strain evidence="22 23">Y2</strain>
    </source>
</reference>
<dbReference type="EC" id="2.7.1.107" evidence="4 21"/>
<dbReference type="InterPro" id="IPR000829">
    <property type="entry name" value="DAGK"/>
</dbReference>
<gene>
    <name evidence="22" type="ORF">BGC07_08855</name>
</gene>
<dbReference type="RefSeq" id="WP_069312804.1">
    <property type="nucleotide sequence ID" value="NZ_MDTU01000001.1"/>
</dbReference>
<keyword evidence="18 21" id="KW-0472">Membrane</keyword>
<dbReference type="InterPro" id="IPR036945">
    <property type="entry name" value="DAGK_sf"/>
</dbReference>
<evidence type="ECO:0000256" key="10">
    <source>
        <dbReference type="ARBA" id="ARBA00022692"/>
    </source>
</evidence>
<sequence length="120" mass="13188">MLEVVKKEIIRLAQALMYSYEGLIAAFKSEAAFRLELLIAVIFIPVALFLQVSAVAKVLMISSILLVLIAELINTAIEAVIDRISMERHSLSKKAKDIGSATVLVAMINVACTWLVILIF</sequence>
<feature type="transmembrane region" description="Helical" evidence="21">
    <location>
        <begin position="58"/>
        <end position="77"/>
    </location>
</feature>
<keyword evidence="23" id="KW-1185">Reference proteome</keyword>
<keyword evidence="11" id="KW-0479">Metal-binding</keyword>
<evidence type="ECO:0000313" key="23">
    <source>
        <dbReference type="Proteomes" id="UP000094329"/>
    </source>
</evidence>
<evidence type="ECO:0000256" key="11">
    <source>
        <dbReference type="ARBA" id="ARBA00022723"/>
    </source>
</evidence>
<protein>
    <recommendedName>
        <fullName evidence="5 21">Diacylglycerol kinase</fullName>
        <ecNumber evidence="4 21">2.7.1.107</ecNumber>
    </recommendedName>
</protein>
<evidence type="ECO:0000313" key="22">
    <source>
        <dbReference type="EMBL" id="ODN43007.1"/>
    </source>
</evidence>
<evidence type="ECO:0000256" key="19">
    <source>
        <dbReference type="ARBA" id="ARBA00023209"/>
    </source>
</evidence>
<evidence type="ECO:0000256" key="2">
    <source>
        <dbReference type="ARBA" id="ARBA00004429"/>
    </source>
</evidence>
<evidence type="ECO:0000256" key="3">
    <source>
        <dbReference type="ARBA" id="ARBA00005967"/>
    </source>
</evidence>
<keyword evidence="7" id="KW-0444">Lipid biosynthesis</keyword>
<evidence type="ECO:0000256" key="12">
    <source>
        <dbReference type="ARBA" id="ARBA00022741"/>
    </source>
</evidence>
<proteinExistence type="inferred from homology"/>
<comment type="catalytic activity">
    <reaction evidence="21">
        <text>a 1,2-diacyl-sn-glycerol + ATP = a 1,2-diacyl-sn-glycero-3-phosphate + ADP + H(+)</text>
        <dbReference type="Rhea" id="RHEA:10272"/>
        <dbReference type="ChEBI" id="CHEBI:15378"/>
        <dbReference type="ChEBI" id="CHEBI:17815"/>
        <dbReference type="ChEBI" id="CHEBI:30616"/>
        <dbReference type="ChEBI" id="CHEBI:58608"/>
        <dbReference type="ChEBI" id="CHEBI:456216"/>
        <dbReference type="EC" id="2.7.1.107"/>
    </reaction>
</comment>
<comment type="subcellular location">
    <subcellularLocation>
        <location evidence="2 21">Cell inner membrane</location>
        <topology evidence="2 21">Multi-pass membrane protein</topology>
    </subcellularLocation>
</comment>
<name>A0ABX3A2B5_9GAMM</name>
<comment type="cofactor">
    <cofactor evidence="1">
        <name>Mg(2+)</name>
        <dbReference type="ChEBI" id="CHEBI:18420"/>
    </cofactor>
</comment>
<evidence type="ECO:0000256" key="8">
    <source>
        <dbReference type="ARBA" id="ARBA00022519"/>
    </source>
</evidence>
<evidence type="ECO:0000256" key="14">
    <source>
        <dbReference type="ARBA" id="ARBA00022840"/>
    </source>
</evidence>
<accession>A0ABX3A2B5</accession>
<evidence type="ECO:0000256" key="18">
    <source>
        <dbReference type="ARBA" id="ARBA00023136"/>
    </source>
</evidence>
<comment type="similarity">
    <text evidence="3 21">Belongs to the bacterial diacylglycerol kinase family.</text>
</comment>
<dbReference type="PANTHER" id="PTHR34299:SF1">
    <property type="entry name" value="DIACYLGLYCEROL KINASE"/>
    <property type="match status" value="1"/>
</dbReference>
<organism evidence="22 23">
    <name type="scientific">Piscirickettsia litoralis</name>
    <dbReference type="NCBI Taxonomy" id="1891921"/>
    <lineage>
        <taxon>Bacteria</taxon>
        <taxon>Pseudomonadati</taxon>
        <taxon>Pseudomonadota</taxon>
        <taxon>Gammaproteobacteria</taxon>
        <taxon>Thiotrichales</taxon>
        <taxon>Piscirickettsiaceae</taxon>
        <taxon>Piscirickettsia</taxon>
    </lineage>
</organism>
<evidence type="ECO:0000256" key="17">
    <source>
        <dbReference type="ARBA" id="ARBA00023098"/>
    </source>
</evidence>
<dbReference type="CDD" id="cd14264">
    <property type="entry name" value="DAGK_IM"/>
    <property type="match status" value="1"/>
</dbReference>
<evidence type="ECO:0000256" key="20">
    <source>
        <dbReference type="ARBA" id="ARBA00023264"/>
    </source>
</evidence>
<evidence type="ECO:0000256" key="6">
    <source>
        <dbReference type="ARBA" id="ARBA00022475"/>
    </source>
</evidence>
<keyword evidence="19" id="KW-0594">Phospholipid biosynthesis</keyword>
<evidence type="ECO:0000256" key="16">
    <source>
        <dbReference type="ARBA" id="ARBA00022989"/>
    </source>
</evidence>
<keyword evidence="15" id="KW-0460">Magnesium</keyword>